<dbReference type="Pfam" id="PF00135">
    <property type="entry name" value="COesterase"/>
    <property type="match status" value="2"/>
</dbReference>
<comment type="similarity">
    <text evidence="1 3">Belongs to the type-B carboxylesterase/lipase family.</text>
</comment>
<dbReference type="Gene3D" id="3.40.50.1820">
    <property type="entry name" value="alpha/beta hydrolase"/>
    <property type="match status" value="1"/>
</dbReference>
<keyword evidence="2 3" id="KW-0378">Hydrolase</keyword>
<dbReference type="SUPFAM" id="SSF53474">
    <property type="entry name" value="alpha/beta-Hydrolases"/>
    <property type="match status" value="1"/>
</dbReference>
<dbReference type="InterPro" id="IPR029058">
    <property type="entry name" value="AB_hydrolase_fold"/>
</dbReference>
<dbReference type="AlphaFoldDB" id="A0A7Y3RMZ2"/>
<dbReference type="EC" id="3.1.1.-" evidence="3"/>
<evidence type="ECO:0000256" key="2">
    <source>
        <dbReference type="ARBA" id="ARBA00022801"/>
    </source>
</evidence>
<accession>A0A7Y3RMZ2</accession>
<evidence type="ECO:0000259" key="4">
    <source>
        <dbReference type="Pfam" id="PF00135"/>
    </source>
</evidence>
<dbReference type="InterPro" id="IPR019826">
    <property type="entry name" value="Carboxylesterase_B_AS"/>
</dbReference>
<evidence type="ECO:0000256" key="1">
    <source>
        <dbReference type="ARBA" id="ARBA00005964"/>
    </source>
</evidence>
<dbReference type="RefSeq" id="WP_173198308.1">
    <property type="nucleotide sequence ID" value="NZ_JABFCX010000002.1"/>
</dbReference>
<dbReference type="Proteomes" id="UP000536835">
    <property type="component" value="Unassembled WGS sequence"/>
</dbReference>
<sequence>MSIIRTLALTGLSAATLAACEQQAEPEATPEANAATARTLDTGEVVGFIEENGAHVWRGLPYAADTSGENRWRAPQPVGAWEGTREALTFSEPCPQIATPFTQLPGFVNGELEGSEDCLALDVYTPGDVGEGDLPVMVWIHGGSNVSGASQLYRGHNLAVNENVIVISVQYRLGPLGFFSHPGLDDDAQELKGAANFAILDLIAALEWVQRNAEAFGGDPDNVTIFGESAGAHNVNALLVSPLSDDLFHGAIIQSGLVSSTTIPEARGQTGEEPNPSDIVVDALGGADKLRTVTVDDVFAAYEKEDGQWMNLPRMIEDGVTIPAEPMAGLVKDPSAIKDVPIITGTNRDEMKLFFAFDERLTKSVLGVFRVPRDKDLYNAASEYSSRVWRTLAVHQVAGALVDQGKYDVYTYRFDWDEGGKFLIMDLGELLGAGHAIEIPFVFNRFDLLGDADGIMFNDKNKEGREGLSRAMGSYWANFARGGIPRSRAGSWRPYGAVGGSIVLDSENDGGISMQLDGETLEDIKADLLVDQRITDEERCEIAGSLLGWSDDSAEVFALESCQSADDTPMAAR</sequence>
<comment type="caution">
    <text evidence="5">The sequence shown here is derived from an EMBL/GenBank/DDBJ whole genome shotgun (WGS) entry which is preliminary data.</text>
</comment>
<protein>
    <recommendedName>
        <fullName evidence="3">Carboxylic ester hydrolase</fullName>
        <ecNumber evidence="3">3.1.1.-</ecNumber>
    </recommendedName>
</protein>
<dbReference type="EMBL" id="JABFCX010000002">
    <property type="protein sequence ID" value="NNU16242.1"/>
    <property type="molecule type" value="Genomic_DNA"/>
</dbReference>
<name>A0A7Y3RMZ2_9PROT</name>
<dbReference type="PANTHER" id="PTHR11559">
    <property type="entry name" value="CARBOXYLESTERASE"/>
    <property type="match status" value="1"/>
</dbReference>
<dbReference type="PROSITE" id="PS00122">
    <property type="entry name" value="CARBOXYLESTERASE_B_1"/>
    <property type="match status" value="1"/>
</dbReference>
<dbReference type="PROSITE" id="PS51257">
    <property type="entry name" value="PROKAR_LIPOPROTEIN"/>
    <property type="match status" value="1"/>
</dbReference>
<gene>
    <name evidence="5" type="ORF">HK107_07905</name>
</gene>
<dbReference type="GO" id="GO:0016787">
    <property type="term" value="F:hydrolase activity"/>
    <property type="evidence" value="ECO:0007669"/>
    <property type="project" value="UniProtKB-KW"/>
</dbReference>
<evidence type="ECO:0000313" key="5">
    <source>
        <dbReference type="EMBL" id="NNU16242.1"/>
    </source>
</evidence>
<reference evidence="5 6" key="1">
    <citation type="submission" date="2020-05" db="EMBL/GenBank/DDBJ databases">
        <title>Parvularcula mediterraneae sp. nov., isolated from polypropylene straw from shallow seawater of the seashore of Laganas in Zakynthos island, Greece.</title>
        <authorList>
            <person name="Szabo I."/>
            <person name="Al-Omari J."/>
            <person name="Rado J."/>
            <person name="Szerdahelyi G.S."/>
        </authorList>
    </citation>
    <scope>NUCLEOTIDE SEQUENCE [LARGE SCALE GENOMIC DNA]</scope>
    <source>
        <strain evidence="5 6">ZS-1/3</strain>
    </source>
</reference>
<organism evidence="5 6">
    <name type="scientific">Parvularcula mediterranea</name>
    <dbReference type="NCBI Taxonomy" id="2732508"/>
    <lineage>
        <taxon>Bacteria</taxon>
        <taxon>Pseudomonadati</taxon>
        <taxon>Pseudomonadota</taxon>
        <taxon>Alphaproteobacteria</taxon>
        <taxon>Parvularculales</taxon>
        <taxon>Parvularculaceae</taxon>
        <taxon>Parvularcula</taxon>
    </lineage>
</organism>
<feature type="domain" description="Carboxylesterase type B" evidence="4">
    <location>
        <begin position="375"/>
        <end position="496"/>
    </location>
</feature>
<keyword evidence="6" id="KW-1185">Reference proteome</keyword>
<proteinExistence type="inferred from homology"/>
<evidence type="ECO:0000313" key="6">
    <source>
        <dbReference type="Proteomes" id="UP000536835"/>
    </source>
</evidence>
<evidence type="ECO:0000256" key="3">
    <source>
        <dbReference type="RuleBase" id="RU361235"/>
    </source>
</evidence>
<feature type="domain" description="Carboxylesterase type B" evidence="4">
    <location>
        <begin position="38"/>
        <end position="358"/>
    </location>
</feature>
<dbReference type="InterPro" id="IPR002018">
    <property type="entry name" value="CarbesteraseB"/>
</dbReference>
<dbReference type="InterPro" id="IPR050309">
    <property type="entry name" value="Type-B_Carboxylest/Lipase"/>
</dbReference>